<comment type="caution">
    <text evidence="1">The sequence shown here is derived from an EMBL/GenBank/DDBJ whole genome shotgun (WGS) entry which is preliminary data.</text>
</comment>
<reference evidence="1 2" key="1">
    <citation type="journal article" date="2019" name="Sci. Rep.">
        <title>Orb-weaving spider Araneus ventricosus genome elucidates the spidroin gene catalogue.</title>
        <authorList>
            <person name="Kono N."/>
            <person name="Nakamura H."/>
            <person name="Ohtoshi R."/>
            <person name="Moran D.A.P."/>
            <person name="Shinohara A."/>
            <person name="Yoshida Y."/>
            <person name="Fujiwara M."/>
            <person name="Mori M."/>
            <person name="Tomita M."/>
            <person name="Arakawa K."/>
        </authorList>
    </citation>
    <scope>NUCLEOTIDE SEQUENCE [LARGE SCALE GENOMIC DNA]</scope>
</reference>
<organism evidence="1 2">
    <name type="scientific">Araneus ventricosus</name>
    <name type="common">Orbweaver spider</name>
    <name type="synonym">Epeira ventricosa</name>
    <dbReference type="NCBI Taxonomy" id="182803"/>
    <lineage>
        <taxon>Eukaryota</taxon>
        <taxon>Metazoa</taxon>
        <taxon>Ecdysozoa</taxon>
        <taxon>Arthropoda</taxon>
        <taxon>Chelicerata</taxon>
        <taxon>Arachnida</taxon>
        <taxon>Araneae</taxon>
        <taxon>Araneomorphae</taxon>
        <taxon>Entelegynae</taxon>
        <taxon>Araneoidea</taxon>
        <taxon>Araneidae</taxon>
        <taxon>Araneus</taxon>
    </lineage>
</organism>
<evidence type="ECO:0000313" key="1">
    <source>
        <dbReference type="EMBL" id="GBM90373.1"/>
    </source>
</evidence>
<dbReference type="Proteomes" id="UP000499080">
    <property type="component" value="Unassembled WGS sequence"/>
</dbReference>
<proteinExistence type="predicted"/>
<evidence type="ECO:0000313" key="2">
    <source>
        <dbReference type="Proteomes" id="UP000499080"/>
    </source>
</evidence>
<accession>A0A4Y2JJ51</accession>
<name>A0A4Y2JJ51_ARAVE</name>
<sequence length="248" mass="28353">MVHLAACTAVAHTRMVYLAACTTGGSHGNGSSGGVYHWWLTHRWFIWRRVPLVAHTNGFIWRVAVYLVAHTRMVHLAAYHWWLTHEWFIWRRTAGGSHTNEPLWRRVPLVAHTNKFILAACTTGGSRTNGFIWRRVPLGAHRTYLRMVHLAACHHWWLTRIMVYLAACTTGGSHTNGSSGSVYHWCLTRMVLAACVPAGGSHTNGSSGGVYHWWLHEWFIGVAYRWLTNDGLSVQRRPYHWFSSTRMV</sequence>
<dbReference type="AlphaFoldDB" id="A0A4Y2JJ51"/>
<protein>
    <submittedName>
        <fullName evidence="1">Uncharacterized protein</fullName>
    </submittedName>
</protein>
<gene>
    <name evidence="1" type="ORF">AVEN_175917_1</name>
</gene>
<dbReference type="EMBL" id="BGPR01003614">
    <property type="protein sequence ID" value="GBM90373.1"/>
    <property type="molecule type" value="Genomic_DNA"/>
</dbReference>
<keyword evidence="2" id="KW-1185">Reference proteome</keyword>